<organism evidence="4 5">
    <name type="scientific">Heracleum sosnowskyi</name>
    <dbReference type="NCBI Taxonomy" id="360622"/>
    <lineage>
        <taxon>Eukaryota</taxon>
        <taxon>Viridiplantae</taxon>
        <taxon>Streptophyta</taxon>
        <taxon>Embryophyta</taxon>
        <taxon>Tracheophyta</taxon>
        <taxon>Spermatophyta</taxon>
        <taxon>Magnoliopsida</taxon>
        <taxon>eudicotyledons</taxon>
        <taxon>Gunneridae</taxon>
        <taxon>Pentapetalae</taxon>
        <taxon>asterids</taxon>
        <taxon>campanulids</taxon>
        <taxon>Apiales</taxon>
        <taxon>Apiaceae</taxon>
        <taxon>Apioideae</taxon>
        <taxon>apioid superclade</taxon>
        <taxon>Tordylieae</taxon>
        <taxon>Tordyliinae</taxon>
        <taxon>Heracleum</taxon>
    </lineage>
</organism>
<dbReference type="InterPro" id="IPR045237">
    <property type="entry name" value="COPS7/eIF3m"/>
</dbReference>
<evidence type="ECO:0000259" key="3">
    <source>
        <dbReference type="SMART" id="SM00088"/>
    </source>
</evidence>
<feature type="region of interest" description="Disordered" evidence="2">
    <location>
        <begin position="85"/>
        <end position="110"/>
    </location>
</feature>
<sequence>MADRTRSKVATVDEKLGTNELKIKEVHELLIQNRDGVNMRFGTMDARLEKVEHNLEEIRLLLVGLQPPKSVGNSVLTQIEGASHGEFTDVGSTNHSQPPPGFSSGTPTTLPCSMLFTSPHTVIPTSTFSTNPVTQLTSTGLSNIGGSQAPPYATYVYSPPLDVLSDSGFITREEIQVESRVLTDAGRSAGSVVPLAKEGMHIDDVTALKDLADKEFITSQICKGYYVKQGPNFVRKRSKSDLNQDNIFSELATLDPDSEEYFLASICLIVQIQWVDMFVGIDPQVSGSKINRLYSKPRAYILNDRWFDVTYLMLDSANSIFFKVSIEDLLSIFTVICKLVKKTENPCNLDNEMKMVNVPSQKATQELNILRTLFDVFQTRHHQIIVFEQLKSVAAFGWEFTECVVMVFKNIKMEISIEDRRNFFLSMSSLLKESGRSTKDSLIFLSKYLDTFCYENALNITELKKVVVQAIFEVIQTLGVFTCELHDMPVVAQLDEDAEYGLVYQLLKIFLTQEIYPYMAFYEKNSEVLIKHGLVHEDCVKKMKLLLLVEQCDLTDPTFHVIPYCQIAESLQIDEPEVETWVNMAITADLLDCDVDSIEKTITVRERKTRVSDISKWPDISTKLVAETLKSVFAFRAIYFSFENIVLRANLAQNGSLIRMNRYVKNEFLTNASGIGGELNAYNIQGPCILTQPVIEDMLGRPLNFCKNEYKNDQLLHLLVNQGVVKLVVGNELVVVLAVKRVLQQGEIDVSVGRHENADAYSAVVGSVLKLQGNVVAHVKWDVNSGKAGTKGSTLAGKQKIVLSRPKQNYSARSGCSNRASGDIRIHEHGSN</sequence>
<accession>A0AAD8MPD1</accession>
<dbReference type="SMART" id="SM00088">
    <property type="entry name" value="PINT"/>
    <property type="match status" value="1"/>
</dbReference>
<comment type="caution">
    <text evidence="4">The sequence shown here is derived from an EMBL/GenBank/DDBJ whole genome shotgun (WGS) entry which is preliminary data.</text>
</comment>
<dbReference type="Proteomes" id="UP001237642">
    <property type="component" value="Unassembled WGS sequence"/>
</dbReference>
<feature type="region of interest" description="Disordered" evidence="2">
    <location>
        <begin position="806"/>
        <end position="832"/>
    </location>
</feature>
<name>A0AAD8MPD1_9APIA</name>
<evidence type="ECO:0000313" key="5">
    <source>
        <dbReference type="Proteomes" id="UP001237642"/>
    </source>
</evidence>
<dbReference type="PANTHER" id="PTHR15350:SF2">
    <property type="entry name" value="EUKARYOTIC TRANSLATION INITIATION FACTOR 3 SUBUNIT M"/>
    <property type="match status" value="1"/>
</dbReference>
<dbReference type="InterPro" id="IPR000717">
    <property type="entry name" value="PCI_dom"/>
</dbReference>
<keyword evidence="5" id="KW-1185">Reference proteome</keyword>
<dbReference type="AlphaFoldDB" id="A0AAD8MPD1"/>
<feature type="domain" description="PCI" evidence="3">
    <location>
        <begin position="534"/>
        <end position="627"/>
    </location>
</feature>
<feature type="compositionally biased region" description="Polar residues" evidence="2">
    <location>
        <begin position="806"/>
        <end position="820"/>
    </location>
</feature>
<evidence type="ECO:0000313" key="4">
    <source>
        <dbReference type="EMBL" id="KAK1380117.1"/>
    </source>
</evidence>
<gene>
    <name evidence="4" type="ORF">POM88_026861</name>
</gene>
<feature type="compositionally biased region" description="Basic and acidic residues" evidence="2">
    <location>
        <begin position="822"/>
        <end position="832"/>
    </location>
</feature>
<dbReference type="Pfam" id="PF01399">
    <property type="entry name" value="PCI"/>
    <property type="match status" value="1"/>
</dbReference>
<reference evidence="4" key="1">
    <citation type="submission" date="2023-02" db="EMBL/GenBank/DDBJ databases">
        <title>Genome of toxic invasive species Heracleum sosnowskyi carries increased number of genes despite the absence of recent whole-genome duplications.</title>
        <authorList>
            <person name="Schelkunov M."/>
            <person name="Shtratnikova V."/>
            <person name="Makarenko M."/>
            <person name="Klepikova A."/>
            <person name="Omelchenko D."/>
            <person name="Novikova G."/>
            <person name="Obukhova E."/>
            <person name="Bogdanov V."/>
            <person name="Penin A."/>
            <person name="Logacheva M."/>
        </authorList>
    </citation>
    <scope>NUCLEOTIDE SEQUENCE</scope>
    <source>
        <strain evidence="4">Hsosn_3</strain>
        <tissue evidence="4">Leaf</tissue>
    </source>
</reference>
<evidence type="ECO:0000256" key="2">
    <source>
        <dbReference type="SAM" id="MobiDB-lite"/>
    </source>
</evidence>
<evidence type="ECO:0000256" key="1">
    <source>
        <dbReference type="ARBA" id="ARBA00008482"/>
    </source>
</evidence>
<dbReference type="PANTHER" id="PTHR15350">
    <property type="entry name" value="COP9 SIGNALOSOME COMPLEX SUBUNIT 7/DENDRITIC CELL PROTEIN GA17"/>
    <property type="match status" value="1"/>
</dbReference>
<proteinExistence type="inferred from homology"/>
<protein>
    <recommendedName>
        <fullName evidence="3">PCI domain-containing protein</fullName>
    </recommendedName>
</protein>
<dbReference type="GO" id="GO:0002183">
    <property type="term" value="P:cytoplasmic translational initiation"/>
    <property type="evidence" value="ECO:0007669"/>
    <property type="project" value="TreeGrafter"/>
</dbReference>
<comment type="similarity">
    <text evidence="1">Belongs to the CSN7/EIF3M family. CSN7 subfamily.</text>
</comment>
<dbReference type="GO" id="GO:0005852">
    <property type="term" value="C:eukaryotic translation initiation factor 3 complex"/>
    <property type="evidence" value="ECO:0007669"/>
    <property type="project" value="TreeGrafter"/>
</dbReference>
<reference evidence="4" key="2">
    <citation type="submission" date="2023-05" db="EMBL/GenBank/DDBJ databases">
        <authorList>
            <person name="Schelkunov M.I."/>
        </authorList>
    </citation>
    <scope>NUCLEOTIDE SEQUENCE</scope>
    <source>
        <strain evidence="4">Hsosn_3</strain>
        <tissue evidence="4">Leaf</tissue>
    </source>
</reference>
<dbReference type="EMBL" id="JAUIZM010000006">
    <property type="protein sequence ID" value="KAK1380117.1"/>
    <property type="molecule type" value="Genomic_DNA"/>
</dbReference>